<dbReference type="EnsemblPlants" id="OGLUM04G06820.1">
    <property type="protein sequence ID" value="OGLUM04G06820.1"/>
    <property type="gene ID" value="OGLUM04G06820"/>
</dbReference>
<accession>A0A0D9ZIP4</accession>
<sequence length="405" mass="43429">MGSSGAPELTHELSNNPRAGGRATILGIGTAVPVHVYEQKSFPDYYFEITNSNHLVDLKAKFANICKCMRNYHSARRQRRRSGTCTSSDEWLRANPSVTAYMSTSLNVRQQVAEEGIPRLGAEAVCNAIGNWGKPASSITHIVFATTSTGCLPSADVTLIKLLGLPLSTKRVMLYQSGCFGGTTALRVAKDIAESNRDARVLVVTSEVMSLIIRGPSESHVGNLVAQAVFGDAAGAAVVGCCCHPSSTGERPVFELVRASQDVIPGTDDAMVVKVQQEGVVITLHRDLPLHVSNAIGGVVESAFRGVGTTVTSYDEAFWLLHAGGRAVVDGVEERLGLGEGKLAVTREYGNTRSTTIFLAMEEMRRRSEERGMATAGEGLEWGMLMAFGPGLTVETMLLRAMPRN</sequence>
<dbReference type="CDD" id="cd00831">
    <property type="entry name" value="CHS_like"/>
    <property type="match status" value="1"/>
</dbReference>
<organism evidence="6">
    <name type="scientific">Oryza glumipatula</name>
    <dbReference type="NCBI Taxonomy" id="40148"/>
    <lineage>
        <taxon>Eukaryota</taxon>
        <taxon>Viridiplantae</taxon>
        <taxon>Streptophyta</taxon>
        <taxon>Embryophyta</taxon>
        <taxon>Tracheophyta</taxon>
        <taxon>Spermatophyta</taxon>
        <taxon>Magnoliopsida</taxon>
        <taxon>Liliopsida</taxon>
        <taxon>Poales</taxon>
        <taxon>Poaceae</taxon>
        <taxon>BOP clade</taxon>
        <taxon>Oryzoideae</taxon>
        <taxon>Oryzeae</taxon>
        <taxon>Oryzinae</taxon>
        <taxon>Oryza</taxon>
    </lineage>
</organism>
<keyword evidence="3" id="KW-0808">Transferase</keyword>
<dbReference type="eggNOG" id="ENOG502S4A6">
    <property type="taxonomic scope" value="Eukaryota"/>
</dbReference>
<keyword evidence="3" id="KW-0012">Acyltransferase</keyword>
<dbReference type="PANTHER" id="PTHR11877">
    <property type="entry name" value="HYDROXYMETHYLGLUTARYL-COA SYNTHASE"/>
    <property type="match status" value="1"/>
</dbReference>
<dbReference type="Gene3D" id="3.40.47.10">
    <property type="match status" value="2"/>
</dbReference>
<dbReference type="AlphaFoldDB" id="A0A0D9ZIP4"/>
<dbReference type="STRING" id="40148.A0A0D9ZIP4"/>
<protein>
    <recommendedName>
        <fullName evidence="8">Chalcone synthase</fullName>
    </recommendedName>
</protein>
<name>A0A0D9ZIP4_9ORYZ</name>
<evidence type="ECO:0000313" key="7">
    <source>
        <dbReference type="Proteomes" id="UP000026961"/>
    </source>
</evidence>
<dbReference type="PIRSF" id="PIRSF000451">
    <property type="entry name" value="PKS_III"/>
    <property type="match status" value="1"/>
</dbReference>
<reference evidence="6" key="1">
    <citation type="submission" date="2015-04" db="UniProtKB">
        <authorList>
            <consortium name="EnsemblPlants"/>
        </authorList>
    </citation>
    <scope>IDENTIFICATION</scope>
</reference>
<evidence type="ECO:0000256" key="1">
    <source>
        <dbReference type="ARBA" id="ARBA00005531"/>
    </source>
</evidence>
<dbReference type="InterPro" id="IPR016039">
    <property type="entry name" value="Thiolase-like"/>
</dbReference>
<evidence type="ECO:0008006" key="8">
    <source>
        <dbReference type="Google" id="ProtNLM"/>
    </source>
</evidence>
<dbReference type="SUPFAM" id="SSF53901">
    <property type="entry name" value="Thiolase-like"/>
    <property type="match status" value="2"/>
</dbReference>
<dbReference type="Pfam" id="PF00195">
    <property type="entry name" value="Chal_sti_synt_N"/>
    <property type="match status" value="1"/>
</dbReference>
<keyword evidence="7" id="KW-1185">Reference proteome</keyword>
<evidence type="ECO:0000256" key="3">
    <source>
        <dbReference type="RuleBase" id="RU003633"/>
    </source>
</evidence>
<dbReference type="FunFam" id="3.40.47.10:FF:000025">
    <property type="entry name" value="Chalcone synthase 2"/>
    <property type="match status" value="1"/>
</dbReference>
<feature type="domain" description="Chalcone/stilbene synthase C-terminal" evidence="5">
    <location>
        <begin position="255"/>
        <end position="403"/>
    </location>
</feature>
<dbReference type="Proteomes" id="UP000026961">
    <property type="component" value="Chromosome 4"/>
</dbReference>
<dbReference type="Gramene" id="OGLUM04G06820.1">
    <property type="protein sequence ID" value="OGLUM04G06820.1"/>
    <property type="gene ID" value="OGLUM04G06820"/>
</dbReference>
<dbReference type="GO" id="GO:0030639">
    <property type="term" value="P:polyketide biosynthetic process"/>
    <property type="evidence" value="ECO:0007669"/>
    <property type="project" value="TreeGrafter"/>
</dbReference>
<dbReference type="InterPro" id="IPR011141">
    <property type="entry name" value="Polyketide_synthase_type-III"/>
</dbReference>
<feature type="domain" description="Chalcone/stilbene synthase N-terminal" evidence="4">
    <location>
        <begin position="12"/>
        <end position="241"/>
    </location>
</feature>
<dbReference type="InterPro" id="IPR001099">
    <property type="entry name" value="Chalcone/stilbene_synt_N"/>
</dbReference>
<evidence type="ECO:0000313" key="6">
    <source>
        <dbReference type="EnsemblPlants" id="OGLUM04G06820.1"/>
    </source>
</evidence>
<dbReference type="HOGENOM" id="CLU_034992_2_0_1"/>
<feature type="active site" description="Acyl-thioester intermediate" evidence="2">
    <location>
        <position position="179"/>
    </location>
</feature>
<evidence type="ECO:0000259" key="5">
    <source>
        <dbReference type="Pfam" id="PF02797"/>
    </source>
</evidence>
<dbReference type="InterPro" id="IPR012328">
    <property type="entry name" value="Chalcone/stilbene_synt_C"/>
</dbReference>
<reference evidence="6" key="2">
    <citation type="submission" date="2018-05" db="EMBL/GenBank/DDBJ databases">
        <title>OgluRS3 (Oryza glumaepatula Reference Sequence Version 3).</title>
        <authorList>
            <person name="Zhang J."/>
            <person name="Kudrna D."/>
            <person name="Lee S."/>
            <person name="Talag J."/>
            <person name="Welchert J."/>
            <person name="Wing R.A."/>
        </authorList>
    </citation>
    <scope>NUCLEOTIDE SEQUENCE [LARGE SCALE GENOMIC DNA]</scope>
</reference>
<evidence type="ECO:0000259" key="4">
    <source>
        <dbReference type="Pfam" id="PF00195"/>
    </source>
</evidence>
<dbReference type="GO" id="GO:0016747">
    <property type="term" value="F:acyltransferase activity, transferring groups other than amino-acyl groups"/>
    <property type="evidence" value="ECO:0007669"/>
    <property type="project" value="InterPro"/>
</dbReference>
<dbReference type="Pfam" id="PF02797">
    <property type="entry name" value="Chal_sti_synt_C"/>
    <property type="match status" value="1"/>
</dbReference>
<evidence type="ECO:0000256" key="2">
    <source>
        <dbReference type="PIRSR" id="PIRSR000451-1"/>
    </source>
</evidence>
<dbReference type="PANTHER" id="PTHR11877:SF79">
    <property type="entry name" value="OS04G0304600 PROTEIN"/>
    <property type="match status" value="1"/>
</dbReference>
<comment type="similarity">
    <text evidence="1 3">Belongs to the thiolase-like superfamily. Chalcone/stilbene synthases family.</text>
</comment>
<proteinExistence type="inferred from homology"/>